<reference evidence="5 6" key="1">
    <citation type="submission" date="2023-06" db="EMBL/GenBank/DDBJ databases">
        <authorList>
            <person name="Oyuntsetseg B."/>
            <person name="Kim S.B."/>
        </authorList>
    </citation>
    <scope>NUCLEOTIDE SEQUENCE [LARGE SCALE GENOMIC DNA]</scope>
    <source>
        <strain evidence="5 6">2-15</strain>
    </source>
</reference>
<keyword evidence="6" id="KW-1185">Reference proteome</keyword>
<dbReference type="GO" id="GO:0003677">
    <property type="term" value="F:DNA binding"/>
    <property type="evidence" value="ECO:0007669"/>
    <property type="project" value="UniProtKB-KW"/>
</dbReference>
<keyword evidence="1" id="KW-0805">Transcription regulation</keyword>
<organism evidence="5 6">
    <name type="scientific">Amycolatopsis carbonis</name>
    <dbReference type="NCBI Taxonomy" id="715471"/>
    <lineage>
        <taxon>Bacteria</taxon>
        <taxon>Bacillati</taxon>
        <taxon>Actinomycetota</taxon>
        <taxon>Actinomycetes</taxon>
        <taxon>Pseudonocardiales</taxon>
        <taxon>Pseudonocardiaceae</taxon>
        <taxon>Amycolatopsis</taxon>
    </lineage>
</organism>
<dbReference type="InterPro" id="IPR036388">
    <property type="entry name" value="WH-like_DNA-bd_sf"/>
</dbReference>
<dbReference type="Proteomes" id="UP001236014">
    <property type="component" value="Chromosome"/>
</dbReference>
<name>A0A9Y2IBB7_9PSEU</name>
<dbReference type="EMBL" id="CP127294">
    <property type="protein sequence ID" value="WIX76577.1"/>
    <property type="molecule type" value="Genomic_DNA"/>
</dbReference>
<dbReference type="KEGG" id="acab:QRX50_34650"/>
<dbReference type="PROSITE" id="PS51118">
    <property type="entry name" value="HTH_HXLR"/>
    <property type="match status" value="1"/>
</dbReference>
<evidence type="ECO:0000256" key="3">
    <source>
        <dbReference type="ARBA" id="ARBA00023163"/>
    </source>
</evidence>
<protein>
    <submittedName>
        <fullName evidence="5">Helix-turn-helix domain-containing protein</fullName>
    </submittedName>
</protein>
<proteinExistence type="predicted"/>
<dbReference type="Pfam" id="PF01638">
    <property type="entry name" value="HxlR"/>
    <property type="match status" value="1"/>
</dbReference>
<sequence>MVTSAATSRFTCSTGAWIVFVGARATVLVLREAFYGTTRFDEFVDRTDLSPGVAAARLKQLVELGALEKQPYREPGSRPRDEYVLTPMGRDLFPVVLALMQWADKHLQPGGGPVRVVERGSGKPVTVAPHTDSGEPLDLEDLAVVRNETWVRP</sequence>
<dbReference type="Gene3D" id="1.10.10.10">
    <property type="entry name" value="Winged helix-like DNA-binding domain superfamily/Winged helix DNA-binding domain"/>
    <property type="match status" value="1"/>
</dbReference>
<evidence type="ECO:0000259" key="4">
    <source>
        <dbReference type="PROSITE" id="PS51118"/>
    </source>
</evidence>
<evidence type="ECO:0000256" key="2">
    <source>
        <dbReference type="ARBA" id="ARBA00023125"/>
    </source>
</evidence>
<evidence type="ECO:0000313" key="6">
    <source>
        <dbReference type="Proteomes" id="UP001236014"/>
    </source>
</evidence>
<dbReference type="SUPFAM" id="SSF46785">
    <property type="entry name" value="Winged helix' DNA-binding domain"/>
    <property type="match status" value="1"/>
</dbReference>
<evidence type="ECO:0000256" key="1">
    <source>
        <dbReference type="ARBA" id="ARBA00023015"/>
    </source>
</evidence>
<dbReference type="RefSeq" id="WP_285967325.1">
    <property type="nucleotide sequence ID" value="NZ_CP127294.1"/>
</dbReference>
<dbReference type="AlphaFoldDB" id="A0A9Y2IBB7"/>
<gene>
    <name evidence="5" type="ORF">QRX50_34650</name>
</gene>
<keyword evidence="3" id="KW-0804">Transcription</keyword>
<keyword evidence="2" id="KW-0238">DNA-binding</keyword>
<accession>A0A9Y2IBB7</accession>
<feature type="domain" description="HTH hxlR-type" evidence="4">
    <location>
        <begin position="12"/>
        <end position="111"/>
    </location>
</feature>
<dbReference type="PANTHER" id="PTHR33204">
    <property type="entry name" value="TRANSCRIPTIONAL REGULATOR, MARR FAMILY"/>
    <property type="match status" value="1"/>
</dbReference>
<dbReference type="InterPro" id="IPR002577">
    <property type="entry name" value="HTH_HxlR"/>
</dbReference>
<evidence type="ECO:0000313" key="5">
    <source>
        <dbReference type="EMBL" id="WIX76577.1"/>
    </source>
</evidence>
<dbReference type="PANTHER" id="PTHR33204:SF18">
    <property type="entry name" value="TRANSCRIPTIONAL REGULATORY PROTEIN"/>
    <property type="match status" value="1"/>
</dbReference>
<dbReference type="InterPro" id="IPR036390">
    <property type="entry name" value="WH_DNA-bd_sf"/>
</dbReference>